<dbReference type="InterPro" id="IPR002575">
    <property type="entry name" value="Aminoglycoside_PTrfase"/>
</dbReference>
<evidence type="ECO:0000259" key="2">
    <source>
        <dbReference type="Pfam" id="PF01636"/>
    </source>
</evidence>
<keyword evidence="3" id="KW-0808">Transferase</keyword>
<dbReference type="STRING" id="408657.SAMN04487995_2829"/>
<dbReference type="PANTHER" id="PTHR21064:SF6">
    <property type="entry name" value="AMINOGLYCOSIDE PHOSPHOTRANSFERASE DOMAIN-CONTAINING PROTEIN"/>
    <property type="match status" value="1"/>
</dbReference>
<feature type="domain" description="Aminoglycoside phosphotransferase" evidence="2">
    <location>
        <begin position="33"/>
        <end position="269"/>
    </location>
</feature>
<reference evidence="3 4" key="1">
    <citation type="submission" date="2016-10" db="EMBL/GenBank/DDBJ databases">
        <authorList>
            <person name="de Groot N.N."/>
        </authorList>
    </citation>
    <scope>NUCLEOTIDE SEQUENCE [LARGE SCALE GENOMIC DNA]</scope>
    <source>
        <strain evidence="3 4">DSM 19938</strain>
    </source>
</reference>
<dbReference type="Gene3D" id="3.90.1200.10">
    <property type="match status" value="1"/>
</dbReference>
<dbReference type="GO" id="GO:0004413">
    <property type="term" value="F:homoserine kinase activity"/>
    <property type="evidence" value="ECO:0007669"/>
    <property type="project" value="TreeGrafter"/>
</dbReference>
<dbReference type="Proteomes" id="UP000199532">
    <property type="component" value="Unassembled WGS sequence"/>
</dbReference>
<dbReference type="InterPro" id="IPR050249">
    <property type="entry name" value="Pseudomonas-type_ThrB"/>
</dbReference>
<dbReference type="Gene3D" id="3.30.200.20">
    <property type="entry name" value="Phosphorylase Kinase, domain 1"/>
    <property type="match status" value="1"/>
</dbReference>
<name>A0A1H6VB75_9BACT</name>
<evidence type="ECO:0000313" key="4">
    <source>
        <dbReference type="Proteomes" id="UP000199532"/>
    </source>
</evidence>
<comment type="similarity">
    <text evidence="1">Belongs to the pseudomonas-type ThrB family.</text>
</comment>
<protein>
    <submittedName>
        <fullName evidence="3">Ser/Thr protein kinase RdoA involved in Cpx stress response, MazF antagonist</fullName>
    </submittedName>
</protein>
<gene>
    <name evidence="3" type="ORF">SAMN04487995_2829</name>
</gene>
<dbReference type="GO" id="GO:0009088">
    <property type="term" value="P:threonine biosynthetic process"/>
    <property type="evidence" value="ECO:0007669"/>
    <property type="project" value="TreeGrafter"/>
</dbReference>
<keyword evidence="3" id="KW-0418">Kinase</keyword>
<organism evidence="3 4">
    <name type="scientific">Dyadobacter koreensis</name>
    <dbReference type="NCBI Taxonomy" id="408657"/>
    <lineage>
        <taxon>Bacteria</taxon>
        <taxon>Pseudomonadati</taxon>
        <taxon>Bacteroidota</taxon>
        <taxon>Cytophagia</taxon>
        <taxon>Cytophagales</taxon>
        <taxon>Spirosomataceae</taxon>
        <taxon>Dyadobacter</taxon>
    </lineage>
</organism>
<evidence type="ECO:0000256" key="1">
    <source>
        <dbReference type="ARBA" id="ARBA00038240"/>
    </source>
</evidence>
<dbReference type="EMBL" id="FNXY01000004">
    <property type="protein sequence ID" value="SEI97485.1"/>
    <property type="molecule type" value="Genomic_DNA"/>
</dbReference>
<dbReference type="RefSeq" id="WP_090335805.1">
    <property type="nucleotide sequence ID" value="NZ_FNXY01000004.1"/>
</dbReference>
<dbReference type="InterPro" id="IPR011009">
    <property type="entry name" value="Kinase-like_dom_sf"/>
</dbReference>
<dbReference type="AlphaFoldDB" id="A0A1H6VB75"/>
<dbReference type="OrthoDB" id="241498at2"/>
<keyword evidence="4" id="KW-1185">Reference proteome</keyword>
<dbReference type="PANTHER" id="PTHR21064">
    <property type="entry name" value="AMINOGLYCOSIDE PHOSPHOTRANSFERASE DOMAIN-CONTAINING PROTEIN-RELATED"/>
    <property type="match status" value="1"/>
</dbReference>
<accession>A0A1H6VB75</accession>
<dbReference type="Pfam" id="PF01636">
    <property type="entry name" value="APH"/>
    <property type="match status" value="1"/>
</dbReference>
<evidence type="ECO:0000313" key="3">
    <source>
        <dbReference type="EMBL" id="SEI97485.1"/>
    </source>
</evidence>
<sequence>MTVFPVTNSTLSPDHLAEFIQKEYQFNNGVSCKLLKTGISHTYLITTVKEKYVFRIYSLDWRTRNEILEELRLINLLKENKLPVSFPIADQNGDYIKELNAPEGLRYAVLFSHADGSKLLNYSAEIHYKVGQVMAGIHRVTENITLERVNYTADVLLEQSFECLKSFMSPQNPELAYMSGLKELLEEEFQKIDMSQIRNGAVHLDIWFDNMHFSEDQEVIIFDFDFCGNGPLALDIGYYVMQLFNLEKDEEEYNVKLNSFLKGYESVAPISNEEKRSIPFLSTAIYFFYLGVQCQRFDNWSNVFINEIYLERFIKMILKRWADYNMISSNMRKSVF</sequence>
<dbReference type="SUPFAM" id="SSF56112">
    <property type="entry name" value="Protein kinase-like (PK-like)"/>
    <property type="match status" value="1"/>
</dbReference>
<proteinExistence type="inferred from homology"/>